<organism evidence="1 2">
    <name type="scientific">Sinorhizobium numidicum</name>
    <dbReference type="NCBI Taxonomy" id="680248"/>
    <lineage>
        <taxon>Bacteria</taxon>
        <taxon>Pseudomonadati</taxon>
        <taxon>Pseudomonadota</taxon>
        <taxon>Alphaproteobacteria</taxon>
        <taxon>Hyphomicrobiales</taxon>
        <taxon>Rhizobiaceae</taxon>
        <taxon>Sinorhizobium/Ensifer group</taxon>
        <taxon>Sinorhizobium</taxon>
    </lineage>
</organism>
<protein>
    <recommendedName>
        <fullName evidence="3">Transposase</fullName>
    </recommendedName>
</protein>
<reference evidence="1 2" key="1">
    <citation type="submission" date="2023-03" db="EMBL/GenBank/DDBJ databases">
        <authorList>
            <person name="Kaur S."/>
            <person name="Espinosa-Saiz D."/>
            <person name="Velazquez E."/>
            <person name="Menendez E."/>
            <person name="diCenzo G.C."/>
        </authorList>
    </citation>
    <scope>NUCLEOTIDE SEQUENCE [LARGE SCALE GENOMIC DNA]</scope>
    <source>
        <strain evidence="1 2">LMG 27395</strain>
    </source>
</reference>
<dbReference type="RefSeq" id="WP_280733176.1">
    <property type="nucleotide sequence ID" value="NZ_CP120368.1"/>
</dbReference>
<accession>A0ABY8CUX3</accession>
<sequence>MTTEARPEYDELAERRRTINAMKEAFASAIQARQAELRAQEFAGQNWRLVPAGKPS</sequence>
<dbReference type="Proteomes" id="UP001235547">
    <property type="component" value="Chromosome 1"/>
</dbReference>
<proteinExistence type="predicted"/>
<dbReference type="EMBL" id="CP120371">
    <property type="protein sequence ID" value="WEX82441.1"/>
    <property type="molecule type" value="Genomic_DNA"/>
</dbReference>
<evidence type="ECO:0000313" key="2">
    <source>
        <dbReference type="Proteomes" id="UP001235547"/>
    </source>
</evidence>
<evidence type="ECO:0000313" key="1">
    <source>
        <dbReference type="EMBL" id="WEX82441.1"/>
    </source>
</evidence>
<name>A0ABY8CUX3_9HYPH</name>
<evidence type="ECO:0008006" key="3">
    <source>
        <dbReference type="Google" id="ProtNLM"/>
    </source>
</evidence>
<keyword evidence="2" id="KW-1185">Reference proteome</keyword>
<gene>
    <name evidence="1" type="ORF">PYH38_004733</name>
</gene>